<dbReference type="EMBL" id="JAWDGP010005065">
    <property type="protein sequence ID" value="KAK3759857.1"/>
    <property type="molecule type" value="Genomic_DNA"/>
</dbReference>
<evidence type="ECO:0000313" key="2">
    <source>
        <dbReference type="Proteomes" id="UP001283361"/>
    </source>
</evidence>
<reference evidence="1" key="1">
    <citation type="journal article" date="2023" name="G3 (Bethesda)">
        <title>A reference genome for the long-term kleptoplast-retaining sea slug Elysia crispata morphotype clarki.</title>
        <authorList>
            <person name="Eastman K.E."/>
            <person name="Pendleton A.L."/>
            <person name="Shaikh M.A."/>
            <person name="Suttiyut T."/>
            <person name="Ogas R."/>
            <person name="Tomko P."/>
            <person name="Gavelis G."/>
            <person name="Widhalm J.R."/>
            <person name="Wisecaver J.H."/>
        </authorList>
    </citation>
    <scope>NUCLEOTIDE SEQUENCE</scope>
    <source>
        <strain evidence="1">ECLA1</strain>
    </source>
</reference>
<comment type="caution">
    <text evidence="1">The sequence shown here is derived from an EMBL/GenBank/DDBJ whole genome shotgun (WGS) entry which is preliminary data.</text>
</comment>
<proteinExistence type="predicted"/>
<protein>
    <submittedName>
        <fullName evidence="1">Uncharacterized protein</fullName>
    </submittedName>
</protein>
<dbReference type="AlphaFoldDB" id="A0AAE1D770"/>
<name>A0AAE1D770_9GAST</name>
<evidence type="ECO:0000313" key="1">
    <source>
        <dbReference type="EMBL" id="KAK3759857.1"/>
    </source>
</evidence>
<dbReference type="Proteomes" id="UP001283361">
    <property type="component" value="Unassembled WGS sequence"/>
</dbReference>
<gene>
    <name evidence="1" type="ORF">RRG08_028859</name>
</gene>
<keyword evidence="2" id="KW-1185">Reference proteome</keyword>
<organism evidence="1 2">
    <name type="scientific">Elysia crispata</name>
    <name type="common">lettuce slug</name>
    <dbReference type="NCBI Taxonomy" id="231223"/>
    <lineage>
        <taxon>Eukaryota</taxon>
        <taxon>Metazoa</taxon>
        <taxon>Spiralia</taxon>
        <taxon>Lophotrochozoa</taxon>
        <taxon>Mollusca</taxon>
        <taxon>Gastropoda</taxon>
        <taxon>Heterobranchia</taxon>
        <taxon>Euthyneura</taxon>
        <taxon>Panpulmonata</taxon>
        <taxon>Sacoglossa</taxon>
        <taxon>Placobranchoidea</taxon>
        <taxon>Plakobranchidae</taxon>
        <taxon>Elysia</taxon>
    </lineage>
</organism>
<accession>A0AAE1D770</accession>
<sequence>MRNVGQTVHAPRQVDVVDHLHGETRCKRCSGVVNRCNRVTLRPGHSACFIVPGEGHQTCTFVTWSL</sequence>